<comment type="subcellular location">
    <subcellularLocation>
        <location evidence="1">Cell membrane</location>
        <topology evidence="1">Multi-pass membrane protein</topology>
    </subcellularLocation>
</comment>
<evidence type="ECO:0000256" key="3">
    <source>
        <dbReference type="ARBA" id="ARBA00022692"/>
    </source>
</evidence>
<evidence type="ECO:0000256" key="6">
    <source>
        <dbReference type="SAM" id="Phobius"/>
    </source>
</evidence>
<dbReference type="STRING" id="1480615.AWJ14_02450"/>
<dbReference type="RefSeq" id="WP_066177837.1">
    <property type="nucleotide sequence ID" value="NZ_LQZT01000012.1"/>
</dbReference>
<evidence type="ECO:0000256" key="4">
    <source>
        <dbReference type="ARBA" id="ARBA00022989"/>
    </source>
</evidence>
<feature type="transmembrane region" description="Helical" evidence="6">
    <location>
        <begin position="55"/>
        <end position="75"/>
    </location>
</feature>
<organism evidence="8 9">
    <name type="scientific">Hoeflea olei</name>
    <dbReference type="NCBI Taxonomy" id="1480615"/>
    <lineage>
        <taxon>Bacteria</taxon>
        <taxon>Pseudomonadati</taxon>
        <taxon>Pseudomonadota</taxon>
        <taxon>Alphaproteobacteria</taxon>
        <taxon>Hyphomicrobiales</taxon>
        <taxon>Rhizobiaceae</taxon>
        <taxon>Hoeflea</taxon>
    </lineage>
</organism>
<dbReference type="InterPro" id="IPR050189">
    <property type="entry name" value="MFS_Efflux_Transporters"/>
</dbReference>
<gene>
    <name evidence="8" type="ORF">AWJ14_02450</name>
</gene>
<dbReference type="CDD" id="cd17324">
    <property type="entry name" value="MFS_NepI_like"/>
    <property type="match status" value="1"/>
</dbReference>
<sequence>MSASRPMGEAVPAPDRLPLAGLLVLATGCFVTILTEALPAGLLPEMARTFGVSESLAGQAITLYAVGSMLAAIPITMATRSWRRRPLLLVAIAGFLIANAVTASVDSFIIMMVARLVAGMSAGLLWALVAGYAIRIAPSHLGGRAMAIAMAGTPIALSLGIPAGAWLGLQTVWQIPFFAMSAIAALLLVLVSWLLPDFAGEPDGEQERFGHVLIRPGIPATLGVVLLFVLAHNALYTYIAPLLASKSASFSVDAYLLVFGIAALASIALVGVWIDRHLRLLSLVSIALFALAAALFWPDTAASLPAYMAAAIWGLGFGGTATLFQTASARAAGPAADLAQAMLVTVWNAAIAGGAMLGGYLLDAIGPRSFSPILLAVLLVAFLVIVTSRGYGKAPEVA</sequence>
<feature type="transmembrane region" description="Helical" evidence="6">
    <location>
        <begin position="146"/>
        <end position="169"/>
    </location>
</feature>
<keyword evidence="3 6" id="KW-0812">Transmembrane</keyword>
<feature type="transmembrane region" description="Helical" evidence="6">
    <location>
        <begin position="280"/>
        <end position="298"/>
    </location>
</feature>
<evidence type="ECO:0000313" key="9">
    <source>
        <dbReference type="Proteomes" id="UP000094795"/>
    </source>
</evidence>
<feature type="domain" description="Major facilitator superfamily (MFS) profile" evidence="7">
    <location>
        <begin position="21"/>
        <end position="393"/>
    </location>
</feature>
<dbReference type="Proteomes" id="UP000094795">
    <property type="component" value="Unassembled WGS sequence"/>
</dbReference>
<feature type="transmembrane region" description="Helical" evidence="6">
    <location>
        <begin position="373"/>
        <end position="392"/>
    </location>
</feature>
<protein>
    <submittedName>
        <fullName evidence="8">MFS transporter</fullName>
    </submittedName>
</protein>
<comment type="caution">
    <text evidence="8">The sequence shown here is derived from an EMBL/GenBank/DDBJ whole genome shotgun (WGS) entry which is preliminary data.</text>
</comment>
<proteinExistence type="predicted"/>
<evidence type="ECO:0000256" key="1">
    <source>
        <dbReference type="ARBA" id="ARBA00004651"/>
    </source>
</evidence>
<dbReference type="InterPro" id="IPR020846">
    <property type="entry name" value="MFS_dom"/>
</dbReference>
<dbReference type="SUPFAM" id="SSF103473">
    <property type="entry name" value="MFS general substrate transporter"/>
    <property type="match status" value="1"/>
</dbReference>
<dbReference type="InterPro" id="IPR011701">
    <property type="entry name" value="MFS"/>
</dbReference>
<dbReference type="GO" id="GO:0005886">
    <property type="term" value="C:plasma membrane"/>
    <property type="evidence" value="ECO:0007669"/>
    <property type="project" value="UniProtKB-SubCell"/>
</dbReference>
<dbReference type="Pfam" id="PF07690">
    <property type="entry name" value="MFS_1"/>
    <property type="match status" value="1"/>
</dbReference>
<name>A0A1C1YW80_9HYPH</name>
<evidence type="ECO:0000259" key="7">
    <source>
        <dbReference type="PROSITE" id="PS50850"/>
    </source>
</evidence>
<dbReference type="PANTHER" id="PTHR43124:SF3">
    <property type="entry name" value="CHLORAMPHENICOL EFFLUX PUMP RV0191"/>
    <property type="match status" value="1"/>
</dbReference>
<dbReference type="PANTHER" id="PTHR43124">
    <property type="entry name" value="PURINE EFFLUX PUMP PBUE"/>
    <property type="match status" value="1"/>
</dbReference>
<dbReference type="Gene3D" id="1.20.1250.20">
    <property type="entry name" value="MFS general substrate transporter like domains"/>
    <property type="match status" value="1"/>
</dbReference>
<feature type="transmembrane region" description="Helical" evidence="6">
    <location>
        <begin position="217"/>
        <end position="239"/>
    </location>
</feature>
<feature type="transmembrane region" description="Helical" evidence="6">
    <location>
        <begin position="87"/>
        <end position="110"/>
    </location>
</feature>
<evidence type="ECO:0000256" key="5">
    <source>
        <dbReference type="ARBA" id="ARBA00023136"/>
    </source>
</evidence>
<dbReference type="AlphaFoldDB" id="A0A1C1YW80"/>
<dbReference type="OrthoDB" id="9810111at2"/>
<keyword evidence="2" id="KW-1003">Cell membrane</keyword>
<keyword evidence="4 6" id="KW-1133">Transmembrane helix</keyword>
<dbReference type="EMBL" id="LQZT01000012">
    <property type="protein sequence ID" value="OCW57689.1"/>
    <property type="molecule type" value="Genomic_DNA"/>
</dbReference>
<feature type="transmembrane region" description="Helical" evidence="6">
    <location>
        <begin position="304"/>
        <end position="326"/>
    </location>
</feature>
<keyword evidence="5 6" id="KW-0472">Membrane</keyword>
<dbReference type="PROSITE" id="PS51257">
    <property type="entry name" value="PROKAR_LIPOPROTEIN"/>
    <property type="match status" value="1"/>
</dbReference>
<feature type="transmembrane region" description="Helical" evidence="6">
    <location>
        <begin position="254"/>
        <end position="273"/>
    </location>
</feature>
<feature type="transmembrane region" description="Helical" evidence="6">
    <location>
        <begin position="175"/>
        <end position="196"/>
    </location>
</feature>
<reference evidence="8 9" key="1">
    <citation type="submission" date="2015-12" db="EMBL/GenBank/DDBJ databases">
        <authorList>
            <person name="Shamseldin A."/>
            <person name="Moawad H."/>
            <person name="Abd El-Rahim W.M."/>
            <person name="Sadowsky M.J."/>
        </authorList>
    </citation>
    <scope>NUCLEOTIDE SEQUENCE [LARGE SCALE GENOMIC DNA]</scope>
    <source>
        <strain evidence="8 9">JC234</strain>
    </source>
</reference>
<accession>A0A1C1YW80</accession>
<evidence type="ECO:0000313" key="8">
    <source>
        <dbReference type="EMBL" id="OCW57689.1"/>
    </source>
</evidence>
<dbReference type="GO" id="GO:0022857">
    <property type="term" value="F:transmembrane transporter activity"/>
    <property type="evidence" value="ECO:0007669"/>
    <property type="project" value="InterPro"/>
</dbReference>
<keyword evidence="9" id="KW-1185">Reference proteome</keyword>
<feature type="transmembrane region" description="Helical" evidence="6">
    <location>
        <begin position="338"/>
        <end position="361"/>
    </location>
</feature>
<feature type="transmembrane region" description="Helical" evidence="6">
    <location>
        <begin position="116"/>
        <end position="134"/>
    </location>
</feature>
<dbReference type="PROSITE" id="PS50850">
    <property type="entry name" value="MFS"/>
    <property type="match status" value="1"/>
</dbReference>
<dbReference type="InterPro" id="IPR036259">
    <property type="entry name" value="MFS_trans_sf"/>
</dbReference>
<evidence type="ECO:0000256" key="2">
    <source>
        <dbReference type="ARBA" id="ARBA00022475"/>
    </source>
</evidence>